<evidence type="ECO:0000256" key="2">
    <source>
        <dbReference type="ARBA" id="ARBA00007001"/>
    </source>
</evidence>
<feature type="transmembrane region" description="Helical" evidence="7">
    <location>
        <begin position="6"/>
        <end position="24"/>
    </location>
</feature>
<dbReference type="GO" id="GO:0015095">
    <property type="term" value="F:magnesium ion transmembrane transporter activity"/>
    <property type="evidence" value="ECO:0007669"/>
    <property type="project" value="UniProtKB-UniRule"/>
</dbReference>
<feature type="transmembrane region" description="Helical" evidence="7">
    <location>
        <begin position="179"/>
        <end position="198"/>
    </location>
</feature>
<dbReference type="PANTHER" id="PTHR12570:SF9">
    <property type="entry name" value="MAGNESIUM TRANSPORTER NIPA8-RELATED"/>
    <property type="match status" value="1"/>
</dbReference>
<feature type="transmembrane region" description="Helical" evidence="7">
    <location>
        <begin position="45"/>
        <end position="64"/>
    </location>
</feature>
<comment type="caution">
    <text evidence="9">The sequence shown here is derived from an EMBL/GenBank/DDBJ whole genome shotgun (WGS) entry which is preliminary data.</text>
</comment>
<keyword evidence="10" id="KW-1185">Reference proteome</keyword>
<feature type="transmembrane region" description="Helical" evidence="7">
    <location>
        <begin position="218"/>
        <end position="238"/>
    </location>
</feature>
<dbReference type="Proteomes" id="UP001465755">
    <property type="component" value="Unassembled WGS sequence"/>
</dbReference>
<feature type="transmembrane region" description="Helical" evidence="7">
    <location>
        <begin position="278"/>
        <end position="300"/>
    </location>
</feature>
<feature type="transmembrane region" description="Helical" evidence="7">
    <location>
        <begin position="140"/>
        <end position="158"/>
    </location>
</feature>
<dbReference type="AlphaFoldDB" id="A0AAW1P718"/>
<keyword evidence="7" id="KW-0967">Endosome</keyword>
<dbReference type="GO" id="GO:0005769">
    <property type="term" value="C:early endosome"/>
    <property type="evidence" value="ECO:0007669"/>
    <property type="project" value="UniProtKB-SubCell"/>
</dbReference>
<keyword evidence="7" id="KW-0460">Magnesium</keyword>
<evidence type="ECO:0000256" key="1">
    <source>
        <dbReference type="ARBA" id="ARBA00004141"/>
    </source>
</evidence>
<evidence type="ECO:0000256" key="7">
    <source>
        <dbReference type="RuleBase" id="RU363078"/>
    </source>
</evidence>
<dbReference type="EMBL" id="JALJOQ010000055">
    <property type="protein sequence ID" value="KAK9803832.1"/>
    <property type="molecule type" value="Genomic_DNA"/>
</dbReference>
<gene>
    <name evidence="9" type="ORF">WJX73_005110</name>
</gene>
<proteinExistence type="inferred from homology"/>
<dbReference type="InterPro" id="IPR037185">
    <property type="entry name" value="EmrE-like"/>
</dbReference>
<comment type="subunit">
    <text evidence="7">Homodimer.</text>
</comment>
<comment type="similarity">
    <text evidence="2 7">Belongs to the NIPA (TC 2.A.7) family.</text>
</comment>
<evidence type="ECO:0000256" key="5">
    <source>
        <dbReference type="ARBA" id="ARBA00023136"/>
    </source>
</evidence>
<evidence type="ECO:0000313" key="9">
    <source>
        <dbReference type="EMBL" id="KAK9803832.1"/>
    </source>
</evidence>
<protein>
    <recommendedName>
        <fullName evidence="7">Probable magnesium transporter</fullName>
    </recommendedName>
</protein>
<evidence type="ECO:0000256" key="8">
    <source>
        <dbReference type="SAM" id="MobiDB-lite"/>
    </source>
</evidence>
<accession>A0AAW1P718</accession>
<organism evidence="9 10">
    <name type="scientific">Symbiochloris irregularis</name>
    <dbReference type="NCBI Taxonomy" id="706552"/>
    <lineage>
        <taxon>Eukaryota</taxon>
        <taxon>Viridiplantae</taxon>
        <taxon>Chlorophyta</taxon>
        <taxon>core chlorophytes</taxon>
        <taxon>Trebouxiophyceae</taxon>
        <taxon>Trebouxiales</taxon>
        <taxon>Trebouxiaceae</taxon>
        <taxon>Symbiochloris</taxon>
    </lineage>
</organism>
<evidence type="ECO:0000313" key="10">
    <source>
        <dbReference type="Proteomes" id="UP001465755"/>
    </source>
</evidence>
<keyword evidence="5 7" id="KW-0472">Membrane</keyword>
<feature type="transmembrane region" description="Helical" evidence="7">
    <location>
        <begin position="250"/>
        <end position="272"/>
    </location>
</feature>
<feature type="compositionally biased region" description="Low complexity" evidence="8">
    <location>
        <begin position="432"/>
        <end position="450"/>
    </location>
</feature>
<feature type="transmembrane region" description="Helical" evidence="7">
    <location>
        <begin position="70"/>
        <end position="89"/>
    </location>
</feature>
<dbReference type="InterPro" id="IPR008521">
    <property type="entry name" value="Mg_trans_NIPA"/>
</dbReference>
<dbReference type="PANTHER" id="PTHR12570">
    <property type="match status" value="1"/>
</dbReference>
<evidence type="ECO:0000256" key="6">
    <source>
        <dbReference type="ARBA" id="ARBA00025284"/>
    </source>
</evidence>
<feature type="transmembrane region" description="Helical" evidence="7">
    <location>
        <begin position="101"/>
        <end position="120"/>
    </location>
</feature>
<dbReference type="Pfam" id="PF05653">
    <property type="entry name" value="Mg_trans_NIPA"/>
    <property type="match status" value="1"/>
</dbReference>
<feature type="region of interest" description="Disordered" evidence="8">
    <location>
        <begin position="432"/>
        <end position="469"/>
    </location>
</feature>
<feature type="region of interest" description="Disordered" evidence="8">
    <location>
        <begin position="482"/>
        <end position="508"/>
    </location>
</feature>
<comment type="function">
    <text evidence="6 7">Acts as a Mg(2+) transporter. Can also transport other divalent cations such as Fe(2+), Sr(2+), Ba(2+), Mn(2+) and Co(2+) but to a much less extent than Mg(2+).</text>
</comment>
<name>A0AAW1P718_9CHLO</name>
<evidence type="ECO:0000256" key="4">
    <source>
        <dbReference type="ARBA" id="ARBA00022989"/>
    </source>
</evidence>
<sequence>MTWIVGALINLIGSVLINFGTNVMKLGHNKRAAFSDAERPPIRKIYEWQLGVALFAVGNVLNFVSLGFAAQSLLAALGSVQFVSNVLFARFVLKEKVTNKVLAATACIVGGCSILVVFGNHTSDTLTVKDMIKYYDSAGYITYLALILLSSGAMFFIYRHGKRKLALEGREALSGRWMRVLPVSYALYAGMLGTQSVVFCKSLSTLLRTTFAGDSQLASLVFWGLTAAFLASATFWVNRLNQGLKEFPSIVIVPMMQISWTLFSIVSGGIYFKEYRTFTALSGFMFTVGVLVVCAGVYLLTPSKRAYLRYYKELENDILGRRRSLQTVDVEALVPEGPMAADRKFAAVLSKSMGSDADEAELLPTTSDAKLWSKAMPMHTLDLRTRHTSEAVEHSSGLIPAAPAYRAPLSPLPAAHVTVLAALPVPGLRGLAGSDDASSTSSRGSGSFSLRNHRAHRSMSSSNEGSLAPSPRALEVLQADRGSLPPISDWPTREAVAGHPQPRASRERDFATLFPPLSFHEAVARRTTQ</sequence>
<keyword evidence="7" id="KW-0813">Transport</keyword>
<dbReference type="SUPFAM" id="SSF103481">
    <property type="entry name" value="Multidrug resistance efflux transporter EmrE"/>
    <property type="match status" value="1"/>
</dbReference>
<keyword evidence="4 7" id="KW-1133">Transmembrane helix</keyword>
<reference evidence="9 10" key="1">
    <citation type="journal article" date="2024" name="Nat. Commun.">
        <title>Phylogenomics reveals the evolutionary origins of lichenization in chlorophyte algae.</title>
        <authorList>
            <person name="Puginier C."/>
            <person name="Libourel C."/>
            <person name="Otte J."/>
            <person name="Skaloud P."/>
            <person name="Haon M."/>
            <person name="Grisel S."/>
            <person name="Petersen M."/>
            <person name="Berrin J.G."/>
            <person name="Delaux P.M."/>
            <person name="Dal Grande F."/>
            <person name="Keller J."/>
        </authorList>
    </citation>
    <scope>NUCLEOTIDE SEQUENCE [LARGE SCALE GENOMIC DNA]</scope>
    <source>
        <strain evidence="9 10">SAG 2036</strain>
    </source>
</reference>
<keyword evidence="7" id="KW-0406">Ion transport</keyword>
<comment type="subcellular location">
    <subcellularLocation>
        <location evidence="7">Cell membrane</location>
        <topology evidence="7">Multi-pass membrane protein</topology>
    </subcellularLocation>
    <subcellularLocation>
        <location evidence="7">Early endosome</location>
    </subcellularLocation>
    <subcellularLocation>
        <location evidence="1">Membrane</location>
        <topology evidence="1">Multi-pass membrane protein</topology>
    </subcellularLocation>
</comment>
<evidence type="ECO:0000256" key="3">
    <source>
        <dbReference type="ARBA" id="ARBA00022692"/>
    </source>
</evidence>
<keyword evidence="3 7" id="KW-0812">Transmembrane</keyword>
<dbReference type="GO" id="GO:0005886">
    <property type="term" value="C:plasma membrane"/>
    <property type="evidence" value="ECO:0007669"/>
    <property type="project" value="UniProtKB-SubCell"/>
</dbReference>
<keyword evidence="7" id="KW-1003">Cell membrane</keyword>